<organism evidence="1">
    <name type="scientific">marine metagenome</name>
    <dbReference type="NCBI Taxonomy" id="408172"/>
    <lineage>
        <taxon>unclassified sequences</taxon>
        <taxon>metagenomes</taxon>
        <taxon>ecological metagenomes</taxon>
    </lineage>
</organism>
<accession>A0A381PXP5</accession>
<gene>
    <name evidence="1" type="ORF">METZ01_LOCUS23631</name>
</gene>
<proteinExistence type="predicted"/>
<protein>
    <submittedName>
        <fullName evidence="1">Uncharacterized protein</fullName>
    </submittedName>
</protein>
<sequence length="25" mass="2719">MFTARGDTVVVIEWSGGTDTDFTNV</sequence>
<name>A0A381PXP5_9ZZZZ</name>
<dbReference type="EMBL" id="UINC01001101">
    <property type="protein sequence ID" value="SUZ70777.1"/>
    <property type="molecule type" value="Genomic_DNA"/>
</dbReference>
<evidence type="ECO:0000313" key="1">
    <source>
        <dbReference type="EMBL" id="SUZ70777.1"/>
    </source>
</evidence>
<dbReference type="AlphaFoldDB" id="A0A381PXP5"/>
<reference evidence="1" key="1">
    <citation type="submission" date="2018-05" db="EMBL/GenBank/DDBJ databases">
        <authorList>
            <person name="Lanie J.A."/>
            <person name="Ng W.-L."/>
            <person name="Kazmierczak K.M."/>
            <person name="Andrzejewski T.M."/>
            <person name="Davidsen T.M."/>
            <person name="Wayne K.J."/>
            <person name="Tettelin H."/>
            <person name="Glass J.I."/>
            <person name="Rusch D."/>
            <person name="Podicherti R."/>
            <person name="Tsui H.-C.T."/>
            <person name="Winkler M.E."/>
        </authorList>
    </citation>
    <scope>NUCLEOTIDE SEQUENCE</scope>
</reference>